<dbReference type="RefSeq" id="XP_041221548.1">
    <property type="nucleotide sequence ID" value="XM_041375652.1"/>
</dbReference>
<protein>
    <submittedName>
        <fullName evidence="1">Uncharacterized protein</fullName>
    </submittedName>
</protein>
<evidence type="ECO:0000313" key="2">
    <source>
        <dbReference type="Proteomes" id="UP001195769"/>
    </source>
</evidence>
<dbReference type="GeneID" id="64669950"/>
<comment type="caution">
    <text evidence="1">The sequence shown here is derived from an EMBL/GenBank/DDBJ whole genome shotgun (WGS) entry which is preliminary data.</text>
</comment>
<proteinExistence type="predicted"/>
<evidence type="ECO:0000313" key="1">
    <source>
        <dbReference type="EMBL" id="KAG1895972.1"/>
    </source>
</evidence>
<dbReference type="GO" id="GO:0016627">
    <property type="term" value="F:oxidoreductase activity, acting on the CH-CH group of donors"/>
    <property type="evidence" value="ECO:0007669"/>
    <property type="project" value="InterPro"/>
</dbReference>
<reference evidence="1" key="1">
    <citation type="journal article" date="2020" name="New Phytol.">
        <title>Comparative genomics reveals dynamic genome evolution in host specialist ectomycorrhizal fungi.</title>
        <authorList>
            <person name="Lofgren L.A."/>
            <person name="Nguyen N.H."/>
            <person name="Vilgalys R."/>
            <person name="Ruytinx J."/>
            <person name="Liao H.L."/>
            <person name="Branco S."/>
            <person name="Kuo A."/>
            <person name="LaButti K."/>
            <person name="Lipzen A."/>
            <person name="Andreopoulos W."/>
            <person name="Pangilinan J."/>
            <person name="Riley R."/>
            <person name="Hundley H."/>
            <person name="Na H."/>
            <person name="Barry K."/>
            <person name="Grigoriev I.V."/>
            <person name="Stajich J.E."/>
            <person name="Kennedy P.G."/>
        </authorList>
    </citation>
    <scope>NUCLEOTIDE SEQUENCE</scope>
    <source>
        <strain evidence="1">FC203</strain>
    </source>
</reference>
<organism evidence="1 2">
    <name type="scientific">Suillus fuscotomentosus</name>
    <dbReference type="NCBI Taxonomy" id="1912939"/>
    <lineage>
        <taxon>Eukaryota</taxon>
        <taxon>Fungi</taxon>
        <taxon>Dikarya</taxon>
        <taxon>Basidiomycota</taxon>
        <taxon>Agaricomycotina</taxon>
        <taxon>Agaricomycetes</taxon>
        <taxon>Agaricomycetidae</taxon>
        <taxon>Boletales</taxon>
        <taxon>Suillineae</taxon>
        <taxon>Suillaceae</taxon>
        <taxon>Suillus</taxon>
    </lineage>
</organism>
<gene>
    <name evidence="1" type="ORF">F5891DRAFT_959361</name>
</gene>
<sequence>QFCLAELRRGLDIFRMKTSATLLPTGEFDLHMPLPSDAKFMPPTIPVKGLSCIAVVFAQLYMDGEFRGP</sequence>
<dbReference type="Gene3D" id="2.40.110.10">
    <property type="entry name" value="Butyryl-CoA Dehydrogenase, subunit A, domain 2"/>
    <property type="match status" value="1"/>
</dbReference>
<dbReference type="Proteomes" id="UP001195769">
    <property type="component" value="Unassembled WGS sequence"/>
</dbReference>
<dbReference type="EMBL" id="JABBWK010000060">
    <property type="protein sequence ID" value="KAG1895972.1"/>
    <property type="molecule type" value="Genomic_DNA"/>
</dbReference>
<accession>A0AAD4DXV6</accession>
<keyword evidence="2" id="KW-1185">Reference proteome</keyword>
<name>A0AAD4DXV6_9AGAM</name>
<feature type="non-terminal residue" evidence="1">
    <location>
        <position position="69"/>
    </location>
</feature>
<dbReference type="InterPro" id="IPR046373">
    <property type="entry name" value="Acyl-CoA_Oxase/DH_mid-dom_sf"/>
</dbReference>
<dbReference type="AlphaFoldDB" id="A0AAD4DXV6"/>